<dbReference type="EMBL" id="JBHTKH010000007">
    <property type="protein sequence ID" value="MFD1055107.1"/>
    <property type="molecule type" value="Genomic_DNA"/>
</dbReference>
<comment type="caution">
    <text evidence="4">The sequence shown here is derived from an EMBL/GenBank/DDBJ whole genome shotgun (WGS) entry which is preliminary data.</text>
</comment>
<dbReference type="CDD" id="cd00060">
    <property type="entry name" value="FHA"/>
    <property type="match status" value="1"/>
</dbReference>
<keyword evidence="5" id="KW-1185">Reference proteome</keyword>
<dbReference type="RefSeq" id="WP_386053006.1">
    <property type="nucleotide sequence ID" value="NZ_JBHTKH010000007.1"/>
</dbReference>
<dbReference type="InterPro" id="IPR008984">
    <property type="entry name" value="SMAD_FHA_dom_sf"/>
</dbReference>
<name>A0ABW3MY07_9MICO</name>
<feature type="region of interest" description="Disordered" evidence="2">
    <location>
        <begin position="265"/>
        <end position="351"/>
    </location>
</feature>
<keyword evidence="1" id="KW-0597">Phosphoprotein</keyword>
<organism evidence="4 5">
    <name type="scientific">Terrabacter terrigena</name>
    <dbReference type="NCBI Taxonomy" id="574718"/>
    <lineage>
        <taxon>Bacteria</taxon>
        <taxon>Bacillati</taxon>
        <taxon>Actinomycetota</taxon>
        <taxon>Actinomycetes</taxon>
        <taxon>Micrococcales</taxon>
        <taxon>Intrasporangiaceae</taxon>
        <taxon>Terrabacter</taxon>
    </lineage>
</organism>
<sequence>MHLLIGLDEDDERTLAASDAADGGDLDDVVEVLTSGGMRKAHHFVGVHWLPRTRIVAFGPVSALVTLADGSEHEVRAPSARVWTDLELPEHPERVVLRVLDESERSLPVPPQHLVSGVPVGPAEGGHVSEDAPAVASEPTPEAVSTTAASPEVAREPVPPTPVAPEGPEAPVDAPPATDAPTATAGPAPAPAPAIPTFGASSTTEGADAASGSGSSSWARSWARRDETSAPTAAPPPATTESPSATAEPVLPSWGSVAPAVPVRAAAPAPSTPEPPVRAAPPEVPVVSDLPLSPPRDVDSTWAARPVPEADPSANQASPGPRVTPAPAARPAPATSAGSAAGAQGVSGGEAADEVAAPSYDYLFGHTTAADEHRKVLAQLTQPADDDGAHDDDEVLSVPAVADTSDAAVTNAAPAPEVPEQPLPSAPEVADGGLISSVPWATRSPAPATEPEVPTFSGRHTPPTAPSLLPPLNTPPPGARAPQATPLISTGPPPAVRHDQASRPEASQPDHWAAPHATPVLRTPPTVPIATTPPSQPSQPSQPSTPPPGPSSPVPGPAAAEPSFDVPLAASPFTSANPYPATVPAPVGASSHATVDAQDAAADDDETELTVDRSALLEARNAARNQAFSGPSVLAVLCSAGHPTPPHSDRCRVCGASIPPQEPFTMPRPPLGVLRLSTGDVVTLDRSVLLGRAPKLGEGLAAHDRPHVVKVPSPERDVSRNHVEVILEGWHVLVRDLGTTNGTTVCLPGETPVRLRANDQQVLEPGSLVSMADEVSFTFEAAP</sequence>
<feature type="compositionally biased region" description="Pro residues" evidence="2">
    <location>
        <begin position="463"/>
        <end position="479"/>
    </location>
</feature>
<dbReference type="SUPFAM" id="SSF49879">
    <property type="entry name" value="SMAD/FHA domain"/>
    <property type="match status" value="1"/>
</dbReference>
<feature type="compositionally biased region" description="Low complexity" evidence="2">
    <location>
        <begin position="528"/>
        <end position="542"/>
    </location>
</feature>
<evidence type="ECO:0000313" key="5">
    <source>
        <dbReference type="Proteomes" id="UP001597046"/>
    </source>
</evidence>
<gene>
    <name evidence="4" type="ORF">ACFQ2V_12395</name>
</gene>
<feature type="compositionally biased region" description="Pro residues" evidence="2">
    <location>
        <begin position="543"/>
        <end position="556"/>
    </location>
</feature>
<feature type="region of interest" description="Disordered" evidence="2">
    <location>
        <begin position="108"/>
        <end position="253"/>
    </location>
</feature>
<dbReference type="InterPro" id="IPR000253">
    <property type="entry name" value="FHA_dom"/>
</dbReference>
<proteinExistence type="predicted"/>
<feature type="compositionally biased region" description="Low complexity" evidence="2">
    <location>
        <begin position="166"/>
        <end position="187"/>
    </location>
</feature>
<reference evidence="5" key="1">
    <citation type="journal article" date="2019" name="Int. J. Syst. Evol. Microbiol.">
        <title>The Global Catalogue of Microorganisms (GCM) 10K type strain sequencing project: providing services to taxonomists for standard genome sequencing and annotation.</title>
        <authorList>
            <consortium name="The Broad Institute Genomics Platform"/>
            <consortium name="The Broad Institute Genome Sequencing Center for Infectious Disease"/>
            <person name="Wu L."/>
            <person name="Ma J."/>
        </authorList>
    </citation>
    <scope>NUCLEOTIDE SEQUENCE [LARGE SCALE GENOMIC DNA]</scope>
    <source>
        <strain evidence="5">CCUG 57508</strain>
    </source>
</reference>
<dbReference type="Pfam" id="PF00498">
    <property type="entry name" value="FHA"/>
    <property type="match status" value="1"/>
</dbReference>
<feature type="compositionally biased region" description="Pro residues" evidence="2">
    <location>
        <begin position="270"/>
        <end position="284"/>
    </location>
</feature>
<feature type="domain" description="FHA" evidence="3">
    <location>
        <begin position="688"/>
        <end position="745"/>
    </location>
</feature>
<dbReference type="Gene3D" id="2.60.200.20">
    <property type="match status" value="1"/>
</dbReference>
<dbReference type="PROSITE" id="PS50006">
    <property type="entry name" value="FHA_DOMAIN"/>
    <property type="match status" value="1"/>
</dbReference>
<evidence type="ECO:0000256" key="2">
    <source>
        <dbReference type="SAM" id="MobiDB-lite"/>
    </source>
</evidence>
<feature type="compositionally biased region" description="Low complexity" evidence="2">
    <location>
        <begin position="195"/>
        <end position="221"/>
    </location>
</feature>
<feature type="compositionally biased region" description="Pro residues" evidence="2">
    <location>
        <begin position="416"/>
        <end position="425"/>
    </location>
</feature>
<dbReference type="Proteomes" id="UP001597046">
    <property type="component" value="Unassembled WGS sequence"/>
</dbReference>
<accession>A0ABW3MY07</accession>
<feature type="compositionally biased region" description="Low complexity" evidence="2">
    <location>
        <begin position="239"/>
        <end position="249"/>
    </location>
</feature>
<protein>
    <submittedName>
        <fullName evidence="4">FHA domain-containing protein</fullName>
    </submittedName>
</protein>
<feature type="region of interest" description="Disordered" evidence="2">
    <location>
        <begin position="411"/>
        <end position="571"/>
    </location>
</feature>
<feature type="compositionally biased region" description="Low complexity" evidence="2">
    <location>
        <begin position="331"/>
        <end position="344"/>
    </location>
</feature>
<evidence type="ECO:0000313" key="4">
    <source>
        <dbReference type="EMBL" id="MFD1055107.1"/>
    </source>
</evidence>
<evidence type="ECO:0000259" key="3">
    <source>
        <dbReference type="PROSITE" id="PS50006"/>
    </source>
</evidence>
<evidence type="ECO:0000256" key="1">
    <source>
        <dbReference type="ARBA" id="ARBA00022553"/>
    </source>
</evidence>